<dbReference type="Pfam" id="PF13489">
    <property type="entry name" value="Methyltransf_23"/>
    <property type="match status" value="1"/>
</dbReference>
<dbReference type="EMBL" id="JAABOP010000001">
    <property type="protein sequence ID" value="NER09927.1"/>
    <property type="molecule type" value="Genomic_DNA"/>
</dbReference>
<dbReference type="RefSeq" id="WP_163691953.1">
    <property type="nucleotide sequence ID" value="NZ_FXTW01000001.1"/>
</dbReference>
<organism evidence="1 2">
    <name type="scientific">Muriicola jejuensis</name>
    <dbReference type="NCBI Taxonomy" id="504488"/>
    <lineage>
        <taxon>Bacteria</taxon>
        <taxon>Pseudomonadati</taxon>
        <taxon>Bacteroidota</taxon>
        <taxon>Flavobacteriia</taxon>
        <taxon>Flavobacteriales</taxon>
        <taxon>Flavobacteriaceae</taxon>
        <taxon>Muriicola</taxon>
    </lineage>
</organism>
<accession>A0A6P0UA70</accession>
<dbReference type="PANTHER" id="PTHR43861">
    <property type="entry name" value="TRANS-ACONITATE 2-METHYLTRANSFERASE-RELATED"/>
    <property type="match status" value="1"/>
</dbReference>
<evidence type="ECO:0000313" key="2">
    <source>
        <dbReference type="Proteomes" id="UP000468443"/>
    </source>
</evidence>
<protein>
    <submittedName>
        <fullName evidence="1">Methyltransferase domain-containing protein</fullName>
    </submittedName>
</protein>
<dbReference type="InterPro" id="IPR029063">
    <property type="entry name" value="SAM-dependent_MTases_sf"/>
</dbReference>
<name>A0A6P0UA70_9FLAO</name>
<evidence type="ECO:0000313" key="1">
    <source>
        <dbReference type="EMBL" id="NER09927.1"/>
    </source>
</evidence>
<dbReference type="SUPFAM" id="SSF53335">
    <property type="entry name" value="S-adenosyl-L-methionine-dependent methyltransferases"/>
    <property type="match status" value="1"/>
</dbReference>
<sequence>MQFYLRTRDHAFTGKEFTLMMDKELQLLKTTPCPENLETYYEHETYISHTDRSKTLVEKIYQLVKRVSLKKKESWIRTFAGRNLRVLDVGAGTGSFISYLRSRGWQADGVEPNPRARNAASKKGVCLQPSLLEIPDRQYDVLTLWHVLEHFRDLDKEVDALLSRIKEDGTLFIALPNFRSYDAKVYGEYWAAYDVPRHVWHLSRTSVEKIFGRKGWKVIGVRPMLFDSFYISLLSEKYRGGKHSWMNALWTGIRSNFHGWRTGEYSSMIYVLKKA</sequence>
<dbReference type="PANTHER" id="PTHR43861:SF6">
    <property type="entry name" value="METHYLTRANSFERASE TYPE 11"/>
    <property type="match status" value="1"/>
</dbReference>
<gene>
    <name evidence="1" type="ORF">GWK09_05325</name>
</gene>
<keyword evidence="1" id="KW-0489">Methyltransferase</keyword>
<comment type="caution">
    <text evidence="1">The sequence shown here is derived from an EMBL/GenBank/DDBJ whole genome shotgun (WGS) entry which is preliminary data.</text>
</comment>
<proteinExistence type="predicted"/>
<dbReference type="GO" id="GO:0032259">
    <property type="term" value="P:methylation"/>
    <property type="evidence" value="ECO:0007669"/>
    <property type="project" value="UniProtKB-KW"/>
</dbReference>
<dbReference type="GO" id="GO:0008168">
    <property type="term" value="F:methyltransferase activity"/>
    <property type="evidence" value="ECO:0007669"/>
    <property type="project" value="UniProtKB-KW"/>
</dbReference>
<keyword evidence="1" id="KW-0808">Transferase</keyword>
<dbReference type="AlphaFoldDB" id="A0A6P0UA70"/>
<dbReference type="Proteomes" id="UP000468443">
    <property type="component" value="Unassembled WGS sequence"/>
</dbReference>
<dbReference type="CDD" id="cd02440">
    <property type="entry name" value="AdoMet_MTases"/>
    <property type="match status" value="1"/>
</dbReference>
<keyword evidence="2" id="KW-1185">Reference proteome</keyword>
<dbReference type="Gene3D" id="3.40.50.150">
    <property type="entry name" value="Vaccinia Virus protein VP39"/>
    <property type="match status" value="1"/>
</dbReference>
<reference evidence="1 2" key="1">
    <citation type="submission" date="2020-01" db="EMBL/GenBank/DDBJ databases">
        <title>Muriicola jejuensis KCTC 22299.</title>
        <authorList>
            <person name="Wang G."/>
        </authorList>
    </citation>
    <scope>NUCLEOTIDE SEQUENCE [LARGE SCALE GENOMIC DNA]</scope>
    <source>
        <strain evidence="1 2">KCTC 22299</strain>
    </source>
</reference>